<proteinExistence type="predicted"/>
<protein>
    <submittedName>
        <fullName evidence="1">Uncharacterized protein</fullName>
    </submittedName>
</protein>
<name>A0A381ZIV3_9ZZZZ</name>
<sequence length="71" mass="8327">MYKSRFAEINQDFLNEKKKYIGILFECCNVYRRVYINKEKNAYEGSCPKCNGEVKVTIGPEGTETRFFSAR</sequence>
<reference evidence="1" key="1">
    <citation type="submission" date="2018-05" db="EMBL/GenBank/DDBJ databases">
        <authorList>
            <person name="Lanie J.A."/>
            <person name="Ng W.-L."/>
            <person name="Kazmierczak K.M."/>
            <person name="Andrzejewski T.M."/>
            <person name="Davidsen T.M."/>
            <person name="Wayne K.J."/>
            <person name="Tettelin H."/>
            <person name="Glass J.I."/>
            <person name="Rusch D."/>
            <person name="Podicherti R."/>
            <person name="Tsui H.-C.T."/>
            <person name="Winkler M.E."/>
        </authorList>
    </citation>
    <scope>NUCLEOTIDE SEQUENCE</scope>
</reference>
<dbReference type="AlphaFoldDB" id="A0A381ZIV3"/>
<gene>
    <name evidence="1" type="ORF">METZ01_LOCUS142059</name>
</gene>
<evidence type="ECO:0000313" key="1">
    <source>
        <dbReference type="EMBL" id="SVA89205.1"/>
    </source>
</evidence>
<dbReference type="EMBL" id="UINC01021513">
    <property type="protein sequence ID" value="SVA89205.1"/>
    <property type="molecule type" value="Genomic_DNA"/>
</dbReference>
<organism evidence="1">
    <name type="scientific">marine metagenome</name>
    <dbReference type="NCBI Taxonomy" id="408172"/>
    <lineage>
        <taxon>unclassified sequences</taxon>
        <taxon>metagenomes</taxon>
        <taxon>ecological metagenomes</taxon>
    </lineage>
</organism>
<accession>A0A381ZIV3</accession>